<evidence type="ECO:0000313" key="6">
    <source>
        <dbReference type="Proteomes" id="UP000008063"/>
    </source>
</evidence>
<evidence type="ECO:0000256" key="1">
    <source>
        <dbReference type="SAM" id="MobiDB-lite"/>
    </source>
</evidence>
<dbReference type="EMBL" id="GL945478">
    <property type="protein sequence ID" value="EGO00521.1"/>
    <property type="molecule type" value="Genomic_DNA"/>
</dbReference>
<feature type="domain" description="U3 small nucleolar RNA-associated protein 20" evidence="3">
    <location>
        <begin position="1235"/>
        <end position="1458"/>
    </location>
</feature>
<dbReference type="InterPro" id="IPR016024">
    <property type="entry name" value="ARM-type_fold"/>
</dbReference>
<evidence type="ECO:0000313" key="5">
    <source>
        <dbReference type="EMBL" id="EGO00521.1"/>
    </source>
</evidence>
<feature type="region of interest" description="Disordered" evidence="1">
    <location>
        <begin position="1974"/>
        <end position="2006"/>
    </location>
</feature>
<dbReference type="OrthoDB" id="360653at2759"/>
<dbReference type="GO" id="GO:0030686">
    <property type="term" value="C:90S preribosome"/>
    <property type="evidence" value="ECO:0007669"/>
    <property type="project" value="TreeGrafter"/>
</dbReference>
<keyword evidence="6" id="KW-1185">Reference proteome</keyword>
<name>F8PTJ3_SERL3</name>
<dbReference type="GO" id="GO:0032040">
    <property type="term" value="C:small-subunit processome"/>
    <property type="evidence" value="ECO:0007669"/>
    <property type="project" value="TreeGrafter"/>
</dbReference>
<gene>
    <name evidence="5" type="ORF">SERLA73DRAFT_121005</name>
</gene>
<dbReference type="InterPro" id="IPR052575">
    <property type="entry name" value="SSU_processome_comp_20"/>
</dbReference>
<proteinExistence type="predicted"/>
<dbReference type="FunCoup" id="F8PTJ3">
    <property type="interactions" value="526"/>
</dbReference>
<reference evidence="6" key="1">
    <citation type="journal article" date="2011" name="Science">
        <title>The plant cell wall-decomposing machinery underlies the functional diversity of forest fungi.</title>
        <authorList>
            <person name="Eastwood D.C."/>
            <person name="Floudas D."/>
            <person name="Binder M."/>
            <person name="Majcherczyk A."/>
            <person name="Schneider P."/>
            <person name="Aerts A."/>
            <person name="Asiegbu F.O."/>
            <person name="Baker S.E."/>
            <person name="Barry K."/>
            <person name="Bendiksby M."/>
            <person name="Blumentritt M."/>
            <person name="Coutinho P.M."/>
            <person name="Cullen D."/>
            <person name="de Vries R.P."/>
            <person name="Gathman A."/>
            <person name="Goodell B."/>
            <person name="Henrissat B."/>
            <person name="Ihrmark K."/>
            <person name="Kauserud H."/>
            <person name="Kohler A."/>
            <person name="LaButti K."/>
            <person name="Lapidus A."/>
            <person name="Lavin J.L."/>
            <person name="Lee Y.-H."/>
            <person name="Lindquist E."/>
            <person name="Lilly W."/>
            <person name="Lucas S."/>
            <person name="Morin E."/>
            <person name="Murat C."/>
            <person name="Oguiza J.A."/>
            <person name="Park J."/>
            <person name="Pisabarro A.G."/>
            <person name="Riley R."/>
            <person name="Rosling A."/>
            <person name="Salamov A."/>
            <person name="Schmidt O."/>
            <person name="Schmutz J."/>
            <person name="Skrede I."/>
            <person name="Stenlid J."/>
            <person name="Wiebenga A."/>
            <person name="Xie X."/>
            <person name="Kuees U."/>
            <person name="Hibbett D.S."/>
            <person name="Hoffmeister D."/>
            <person name="Hoegberg N."/>
            <person name="Martin F."/>
            <person name="Grigoriev I.V."/>
            <person name="Watkinson S.C."/>
        </authorList>
    </citation>
    <scope>NUCLEOTIDE SEQUENCE [LARGE SCALE GENOMIC DNA]</scope>
    <source>
        <strain evidence="6">strain S7.3</strain>
    </source>
</reference>
<evidence type="ECO:0000259" key="2">
    <source>
        <dbReference type="Pfam" id="PF07539"/>
    </source>
</evidence>
<sequence>MNLTKSFSVAASHLSQLASELATLPLSHTIHPPLLTFATSILLAGDMSLSTGTGRAFLLRSLEAPSLGIRLCGILSELGWGGWKLVGLPAVLKATPALLEHEPKLTIRLFTSLKKQGKISDVDVVWRRCIEQWVVRRLETWESEEWRVDDLSDILEICGFVGCLPRLLAGIANSSLDTPKPKANYESTYANAAWVVGLCMRTIASHHPSQWIDIVDLGVWTKKVIVNWSWSEKQDVVKRCLQGEEVSLDAHGVRERVLRIGRVEIIAQLKVNLRPLWSPATEALSSLSQRFGDQVWSLMFDELQAVSRSQSSDSMPAWMLDNQNGVKDSIDDPWEEERTWRDPSAHKVRSTTSGWLREDHQRNEIIRVQLPKDRIDTSSYESQLLSTLGECSALAEKHNRDLIPFFLSLTGPDASSRLPRYKLTSWLTLFSKFSNPKALHSSDTLFSLYMSFLSHPERSLQNLSLSCILTYKLPQLLAHEDHLRALLDDTRWRDELTTLDISAMEPPDRSQLVDIIIRLLFGIMLERKGRSRGADRRTTILSVLGGCTDEELSLLVDLMLKPMQSECQSRSEGDFTLRDISPDISQKQQIGFLTLLGDVLKNLGPHVISYWPALLGTTIDIISHAQERIASIKREDPTKVDKDEEQEQDEEDMEEIEDIGGLKSPRLIRQLGLKRLSDFFRSPVTFDFTKYLTASFSSFISPRLPLLDKENTQAPSGLLELFYAWASRPEYVQYLVQYDPTVLPKVYDCLVATNVKPVVITRILDIVDQILLFSGDNKELSGMIVKPHISLLLTNMAVLVERTKNDASISSPLSHRQIGILSEIAHYISDAGQSSRLLELLTPLLRKPSKVVPEKTKVNLLKILGETFPLIPDLSNRSSPIYIKVYELLSQLFQSLRYSQSRAALVATFQRLSTVDVSLASLASLLASLNAFSVKRLDEPDFECRLEAFSKLNEQIYASLSPHDWLPIIYNMLSFIQDPEELAVRNNASFTLRHFVDLASDDTLTEYGSIFMRILFPGLKNGLRSKHELVRSEVLSVVAYATSKCESIDSLQEMRPLLAGGDEEASFFTNIHHIQIHRRIRALRRLADQCDEGYLRSKTLADIFVPLVEHYILSTASLDHHLVNEVINTTGRMAKHLSWSVYYALVQKYLRASKDKTDAVRVHVRTLVAILESFHFPMDEVLPESTPGAEDDNELNEDVNTVEQRFPPTKVNFKKIEDAVNLRLLPGLLQYLEKRDETEDTLRIPISIGIVNVAKHLPQTSREPQICKLLTVLSQVLRSRSQETRDLTRDTLCRIIVLLGPTYLPLLLREMRGALLRGPQLHVLAYVTHALLTHITNAEHITRFSNLDECVDDVAHISAEVVFGESGKDVQSDDFKTKMREVRSSSSKGLDSFSLMAKYITPLRISALLLPVRSIMQETESFKLMLQVEEVLRRIASGLNANNHFTPPELLVLCHTLISQNARFLQEAAPPNKSKAKAKKDDAIVQMKRQSTVEVNHYVNNSFRFVTFGIDLFNTAFRRNRFDFHDAVIIARLEPMVKVIGNTLYSSNHAVITSGIKATAAIVKCPLNSIDKSAPVFVRQILDIIRQTGSTESDVVQTALKSLATILRDCSAAQVKEKDLVFLLQLLSPDLEDPTRQTAVFAMLRAIVARKFVVPEIYDLMDKVAEIMVTNQSFQVQELCRGVLLQFLLDYPQGKGRLRNQMVFLAKNLSYVYESGRKSVMEILSAIVAKFETGLVREYADLLFVALVMVIANDDSAKCREMAAELIKSLFSRLDDEHHKVVMNHLDTWATQGAQPQLTRVSIQVYGLVIDVSQQATLPYIPTLLQNVNAALKSSSHQIESSYENADEMDVDIEWQVSYQALVVLTKVLRVFPDFTPDLDKVTWPQVVLHLLFPHTWVRTAACRLLGMLFSATPITQPRTDVGDDHPQSVTGMRDIAGKLCTQLKSEHLDAPLSLQVVKNLFYIGKCFSSIPVPSPDAQKDDDQEVDEDDEDSEPGEEEVENTKEQNPLPWLFSKLSYQARSAHIARRNRSFSKDYWVHQPSSVFRWFAAMASYLDAARLETFLPHTLTPLYRILEDDTIRDPHMDELKTLATELQDLIQNKVGTTKFALAYNRIRQGVLTVRRERRTARVTQAVVNPEAAAKRKMQRNVVKKDSRKRKNRAYA</sequence>
<organism evidence="6">
    <name type="scientific">Serpula lacrymans var. lacrymans (strain S7.3)</name>
    <name type="common">Dry rot fungus</name>
    <dbReference type="NCBI Taxonomy" id="936435"/>
    <lineage>
        <taxon>Eukaryota</taxon>
        <taxon>Fungi</taxon>
        <taxon>Dikarya</taxon>
        <taxon>Basidiomycota</taxon>
        <taxon>Agaricomycotina</taxon>
        <taxon>Agaricomycetes</taxon>
        <taxon>Agaricomycetidae</taxon>
        <taxon>Boletales</taxon>
        <taxon>Coniophorineae</taxon>
        <taxon>Serpulaceae</taxon>
        <taxon>Serpula</taxon>
    </lineage>
</organism>
<dbReference type="Pfam" id="PF23099">
    <property type="entry name" value="UTP20_C"/>
    <property type="match status" value="1"/>
</dbReference>
<dbReference type="InterPro" id="IPR011430">
    <property type="entry name" value="UTP20_N"/>
</dbReference>
<dbReference type="STRING" id="936435.F8PTJ3"/>
<dbReference type="HOGENOM" id="CLU_000327_1_1_1"/>
<dbReference type="Gene3D" id="1.25.10.10">
    <property type="entry name" value="Leucine-rich Repeat Variant"/>
    <property type="match status" value="2"/>
</dbReference>
<dbReference type="Pfam" id="PF20416">
    <property type="entry name" value="UTP20"/>
    <property type="match status" value="1"/>
</dbReference>
<feature type="region of interest" description="Disordered" evidence="1">
    <location>
        <begin position="2140"/>
        <end position="2164"/>
    </location>
</feature>
<evidence type="ECO:0000259" key="4">
    <source>
        <dbReference type="Pfam" id="PF23099"/>
    </source>
</evidence>
<feature type="compositionally biased region" description="Acidic residues" evidence="1">
    <location>
        <begin position="1980"/>
        <end position="2000"/>
    </location>
</feature>
<feature type="compositionally biased region" description="Basic residues" evidence="1">
    <location>
        <begin position="2154"/>
        <end position="2164"/>
    </location>
</feature>
<dbReference type="PANTHER" id="PTHR17695:SF11">
    <property type="entry name" value="SMALL SUBUNIT PROCESSOME COMPONENT 20 HOMOLOG"/>
    <property type="match status" value="1"/>
</dbReference>
<dbReference type="PANTHER" id="PTHR17695">
    <property type="entry name" value="SMALL SUBUNIT PROCESSOME COMPONENT 20 HOMOLOG"/>
    <property type="match status" value="1"/>
</dbReference>
<dbReference type="SUPFAM" id="SSF48371">
    <property type="entry name" value="ARM repeat"/>
    <property type="match status" value="2"/>
</dbReference>
<feature type="region of interest" description="Disordered" evidence="1">
    <location>
        <begin position="633"/>
        <end position="652"/>
    </location>
</feature>
<dbReference type="InParanoid" id="F8PTJ3"/>
<evidence type="ECO:0000259" key="3">
    <source>
        <dbReference type="Pfam" id="PF20416"/>
    </source>
</evidence>
<feature type="domain" description="U3 small nucleolar RNA-associated protein 20 N-terminal" evidence="2">
    <location>
        <begin position="420"/>
        <end position="1026"/>
    </location>
</feature>
<accession>F8PTJ3</accession>
<dbReference type="InterPro" id="IPR046523">
    <property type="entry name" value="UTP20_dom"/>
</dbReference>
<dbReference type="Pfam" id="PF07539">
    <property type="entry name" value="UTP20_N"/>
    <property type="match status" value="1"/>
</dbReference>
<dbReference type="InterPro" id="IPR057525">
    <property type="entry name" value="UTP20_C"/>
</dbReference>
<dbReference type="OMA" id="EGLMAMF"/>
<protein>
    <submittedName>
        <fullName evidence="5">Uncharacterized protein</fullName>
    </submittedName>
</protein>
<feature type="compositionally biased region" description="Basic and acidic residues" evidence="1">
    <location>
        <begin position="633"/>
        <end position="642"/>
    </location>
</feature>
<feature type="domain" description="U3 small nucleolar RNA-associated protein 20 C-terminal" evidence="4">
    <location>
        <begin position="1896"/>
        <end position="2160"/>
    </location>
</feature>
<dbReference type="eggNOG" id="KOG1823">
    <property type="taxonomic scope" value="Eukaryota"/>
</dbReference>
<feature type="compositionally biased region" description="Acidic residues" evidence="1">
    <location>
        <begin position="643"/>
        <end position="652"/>
    </location>
</feature>
<dbReference type="InterPro" id="IPR011989">
    <property type="entry name" value="ARM-like"/>
</dbReference>
<dbReference type="Proteomes" id="UP000008063">
    <property type="component" value="Unassembled WGS sequence"/>
</dbReference>